<evidence type="ECO:0000256" key="1">
    <source>
        <dbReference type="SAM" id="Phobius"/>
    </source>
</evidence>
<keyword evidence="1" id="KW-1133">Transmembrane helix</keyword>
<dbReference type="RefSeq" id="WP_311947130.1">
    <property type="nucleotide sequence ID" value="NZ_JAVLVU010000001.1"/>
</dbReference>
<keyword evidence="1" id="KW-0812">Transmembrane</keyword>
<keyword evidence="1" id="KW-0472">Membrane</keyword>
<evidence type="ECO:0000313" key="2">
    <source>
        <dbReference type="EMBL" id="MDT3401272.1"/>
    </source>
</evidence>
<accession>A0ABU3GQP9</accession>
<evidence type="ECO:0008006" key="4">
    <source>
        <dbReference type="Google" id="ProtNLM"/>
    </source>
</evidence>
<sequence>MTWIKFALWLLGIYAVYYTFLILWDMLQRGRTVAGDAPEELAFVDVSEPVRQVADDPVEPLAESPVVSSGGVSLKQTFNLAREDAIAYIRAVSF</sequence>
<dbReference type="EMBL" id="JAVLVU010000001">
    <property type="protein sequence ID" value="MDT3401272.1"/>
    <property type="molecule type" value="Genomic_DNA"/>
</dbReference>
<name>A0ABU3GQP9_9SPHI</name>
<dbReference type="Proteomes" id="UP001258315">
    <property type="component" value="Unassembled WGS sequence"/>
</dbReference>
<comment type="caution">
    <text evidence="2">The sequence shown here is derived from an EMBL/GenBank/DDBJ whole genome shotgun (WGS) entry which is preliminary data.</text>
</comment>
<feature type="transmembrane region" description="Helical" evidence="1">
    <location>
        <begin position="6"/>
        <end position="24"/>
    </location>
</feature>
<evidence type="ECO:0000313" key="3">
    <source>
        <dbReference type="Proteomes" id="UP001258315"/>
    </source>
</evidence>
<keyword evidence="3" id="KW-1185">Reference proteome</keyword>
<proteinExistence type="predicted"/>
<organism evidence="2 3">
    <name type="scientific">Mucilaginibacter terrae</name>
    <dbReference type="NCBI Taxonomy" id="1955052"/>
    <lineage>
        <taxon>Bacteria</taxon>
        <taxon>Pseudomonadati</taxon>
        <taxon>Bacteroidota</taxon>
        <taxon>Sphingobacteriia</taxon>
        <taxon>Sphingobacteriales</taxon>
        <taxon>Sphingobacteriaceae</taxon>
        <taxon>Mucilaginibacter</taxon>
    </lineage>
</organism>
<protein>
    <recommendedName>
        <fullName evidence="4">DUF4234 domain-containing protein</fullName>
    </recommendedName>
</protein>
<reference evidence="3" key="1">
    <citation type="submission" date="2023-07" db="EMBL/GenBank/DDBJ databases">
        <title>Functional and genomic diversity of the sorghum phyllosphere microbiome.</title>
        <authorList>
            <person name="Shade A."/>
        </authorList>
    </citation>
    <scope>NUCLEOTIDE SEQUENCE [LARGE SCALE GENOMIC DNA]</scope>
    <source>
        <strain evidence="3">SORGH_AS_0422</strain>
    </source>
</reference>
<gene>
    <name evidence="2" type="ORF">QE417_000344</name>
</gene>